<dbReference type="InterPro" id="IPR036977">
    <property type="entry name" value="DNA_primase_Znf_CHC2"/>
</dbReference>
<dbReference type="GO" id="GO:0005737">
    <property type="term" value="C:cytoplasm"/>
    <property type="evidence" value="ECO:0007669"/>
    <property type="project" value="TreeGrafter"/>
</dbReference>
<dbReference type="InterPro" id="IPR013264">
    <property type="entry name" value="DNAG_N"/>
</dbReference>
<evidence type="ECO:0000313" key="17">
    <source>
        <dbReference type="EMBL" id="MBB4104796.1"/>
    </source>
</evidence>
<dbReference type="PIRSF" id="PIRSF002811">
    <property type="entry name" value="DnaG"/>
    <property type="match status" value="1"/>
</dbReference>
<dbReference type="GO" id="GO:0000428">
    <property type="term" value="C:DNA-directed RNA polymerase complex"/>
    <property type="evidence" value="ECO:0007669"/>
    <property type="project" value="UniProtKB-KW"/>
</dbReference>
<keyword evidence="7 12" id="KW-0863">Zinc-finger</keyword>
<keyword evidence="9" id="KW-0460">Magnesium</keyword>
<dbReference type="AlphaFoldDB" id="A0A7W6P3D2"/>
<evidence type="ECO:0000256" key="9">
    <source>
        <dbReference type="ARBA" id="ARBA00022842"/>
    </source>
</evidence>
<dbReference type="InterPro" id="IPR034151">
    <property type="entry name" value="TOPRIM_DnaG_bac"/>
</dbReference>
<dbReference type="EC" id="2.7.7.101" evidence="12"/>
<comment type="function">
    <text evidence="12 13">RNA polymerase that catalyzes the synthesis of short RNA molecules used as primers for DNA polymerase during DNA replication.</text>
</comment>
<evidence type="ECO:0000256" key="12">
    <source>
        <dbReference type="HAMAP-Rule" id="MF_00974"/>
    </source>
</evidence>
<organism evidence="17 18">
    <name type="scientific">Allorhizobium borbori</name>
    <dbReference type="NCBI Taxonomy" id="485907"/>
    <lineage>
        <taxon>Bacteria</taxon>
        <taxon>Pseudomonadati</taxon>
        <taxon>Pseudomonadota</taxon>
        <taxon>Alphaproteobacteria</taxon>
        <taxon>Hyphomicrobiales</taxon>
        <taxon>Rhizobiaceae</taxon>
        <taxon>Rhizobium/Agrobacterium group</taxon>
        <taxon>Allorhizobium</taxon>
    </lineage>
</organism>
<dbReference type="PROSITE" id="PS50880">
    <property type="entry name" value="TOPRIM"/>
    <property type="match status" value="1"/>
</dbReference>
<keyword evidence="18" id="KW-1185">Reference proteome</keyword>
<reference evidence="17 18" key="1">
    <citation type="submission" date="2020-08" db="EMBL/GenBank/DDBJ databases">
        <title>Genomic Encyclopedia of Type Strains, Phase IV (KMG-IV): sequencing the most valuable type-strain genomes for metagenomic binning, comparative biology and taxonomic classification.</title>
        <authorList>
            <person name="Goeker M."/>
        </authorList>
    </citation>
    <scope>NUCLEOTIDE SEQUENCE [LARGE SCALE GENOMIC DNA]</scope>
    <source>
        <strain evidence="17 18">DSM 26385</strain>
    </source>
</reference>
<evidence type="ECO:0000259" key="16">
    <source>
        <dbReference type="PROSITE" id="PS50880"/>
    </source>
</evidence>
<dbReference type="FunFam" id="3.40.1360.10:FF:000002">
    <property type="entry name" value="DNA primase"/>
    <property type="match status" value="1"/>
</dbReference>
<dbReference type="SUPFAM" id="SSF56731">
    <property type="entry name" value="DNA primase core"/>
    <property type="match status" value="1"/>
</dbReference>
<gene>
    <name evidence="12" type="primary">dnaG</name>
    <name evidence="17" type="ORF">GGQ66_003375</name>
</gene>
<dbReference type="Gene3D" id="3.90.980.10">
    <property type="entry name" value="DNA primase, catalytic core, N-terminal domain"/>
    <property type="match status" value="1"/>
</dbReference>
<feature type="compositionally biased region" description="Gly residues" evidence="15">
    <location>
        <begin position="440"/>
        <end position="463"/>
    </location>
</feature>
<keyword evidence="3 12" id="KW-0808">Transferase</keyword>
<comment type="similarity">
    <text evidence="12 13">Belongs to the DnaG primase family.</text>
</comment>
<feature type="zinc finger region" description="CHC2-type" evidence="12 14">
    <location>
        <begin position="43"/>
        <end position="67"/>
    </location>
</feature>
<dbReference type="InterPro" id="IPR037068">
    <property type="entry name" value="DNA_primase_core_N_sf"/>
</dbReference>
<sequence length="669" mass="73726">MRFSPTFLDEIRDRVPISQVIGRRVTWDRKKTNVSRGDYWACCPFHGEKSPSFHCEDKKGRYHCFGCGVSGDHFRFLTDLEGMNFPEAVQQIADLAGVPMPQPDVQAEKREKERAGLIDVMEMAAQFFQDQLQTAAGAKARAYLRERGLSGRTIDTFRLGYAPDSRNALKGFLAEKGVGKEEIEACGLVVHGPEIPVSYDRFRDRIMFPILSSREKVIAFGGRALSPDAPAKYLNSNETELFHKGNVLYNFARARRASQAVGGRSEPGTVIAVEGYMDVIALAQAGIENAVAPLGTALTENQLELLWRMTPEPVLCFDGDGAGLRAAARAADLALPHIKPGRTVRFALLPDGKDPDDLVKHDGRAPFDRVMAEAKPLAEMIWTREATGSFDTPEKRAELEARLKQIVSVIADENVRRHYQQDMRDRLNAFFAPARQQRSGEGGFQRGGNGRGGFRGQGGGRGGAPASPSGFLGGISDRLTRSALVKGAYEHPSLRESVLALTVVNHPALMQETYDEIAGIEFENRELTRFWSALLSAAALLGHRLSAETLVEALEAEGFGPLIAAMDQQVRNARLWTATTNAAFEDAREGYTQAYSLHKRAIDLRRQKIELERSIAEATEAEDAERLTPLYRALQEVHLEISRMENQEAIIDGFGVLSGRIKGPATSSS</sequence>
<keyword evidence="5 12" id="KW-0235">DNA replication</keyword>
<evidence type="ECO:0000256" key="3">
    <source>
        <dbReference type="ARBA" id="ARBA00022679"/>
    </source>
</evidence>
<dbReference type="PANTHER" id="PTHR30313:SF2">
    <property type="entry name" value="DNA PRIMASE"/>
    <property type="match status" value="1"/>
</dbReference>
<keyword evidence="8 12" id="KW-0862">Zinc</keyword>
<dbReference type="RefSeq" id="WP_183793865.1">
    <property type="nucleotide sequence ID" value="NZ_JACIDU010000014.1"/>
</dbReference>
<dbReference type="Proteomes" id="UP000584824">
    <property type="component" value="Unassembled WGS sequence"/>
</dbReference>
<comment type="cofactor">
    <cofactor evidence="12 13 14">
        <name>Zn(2+)</name>
        <dbReference type="ChEBI" id="CHEBI:29105"/>
    </cofactor>
    <text evidence="12 13 14">Binds 1 zinc ion per monomer.</text>
</comment>
<keyword evidence="4 12" id="KW-0548">Nucleotidyltransferase</keyword>
<dbReference type="SMART" id="SM00493">
    <property type="entry name" value="TOPRIM"/>
    <property type="match status" value="1"/>
</dbReference>
<dbReference type="InterPro" id="IPR002694">
    <property type="entry name" value="Znf_CHC2"/>
</dbReference>
<dbReference type="SMART" id="SM00400">
    <property type="entry name" value="ZnF_CHCC"/>
    <property type="match status" value="1"/>
</dbReference>
<evidence type="ECO:0000256" key="7">
    <source>
        <dbReference type="ARBA" id="ARBA00022771"/>
    </source>
</evidence>
<evidence type="ECO:0000256" key="10">
    <source>
        <dbReference type="ARBA" id="ARBA00023125"/>
    </source>
</evidence>
<dbReference type="GO" id="GO:0003899">
    <property type="term" value="F:DNA-directed RNA polymerase activity"/>
    <property type="evidence" value="ECO:0007669"/>
    <property type="project" value="UniProtKB-UniRule"/>
</dbReference>
<evidence type="ECO:0000256" key="6">
    <source>
        <dbReference type="ARBA" id="ARBA00022723"/>
    </source>
</evidence>
<feature type="domain" description="Toprim" evidence="16">
    <location>
        <begin position="268"/>
        <end position="350"/>
    </location>
</feature>
<dbReference type="GO" id="GO:0008270">
    <property type="term" value="F:zinc ion binding"/>
    <property type="evidence" value="ECO:0007669"/>
    <property type="project" value="UniProtKB-UniRule"/>
</dbReference>
<proteinExistence type="inferred from homology"/>
<dbReference type="InterPro" id="IPR050219">
    <property type="entry name" value="DnaG_primase"/>
</dbReference>
<dbReference type="InterPro" id="IPR006295">
    <property type="entry name" value="DNA_primase_DnaG"/>
</dbReference>
<comment type="catalytic activity">
    <reaction evidence="12">
        <text>ssDNA + n NTP = ssDNA/pppN(pN)n-1 hybrid + (n-1) diphosphate.</text>
        <dbReference type="EC" id="2.7.7.101"/>
    </reaction>
</comment>
<feature type="region of interest" description="Disordered" evidence="15">
    <location>
        <begin position="432"/>
        <end position="472"/>
    </location>
</feature>
<evidence type="ECO:0000313" key="18">
    <source>
        <dbReference type="Proteomes" id="UP000584824"/>
    </source>
</evidence>
<dbReference type="Gene3D" id="3.90.580.10">
    <property type="entry name" value="Zinc finger, CHC2-type domain"/>
    <property type="match status" value="1"/>
</dbReference>
<dbReference type="Pfam" id="PF13155">
    <property type="entry name" value="Toprim_2"/>
    <property type="match status" value="1"/>
</dbReference>
<dbReference type="SUPFAM" id="SSF57783">
    <property type="entry name" value="Zinc beta-ribbon"/>
    <property type="match status" value="1"/>
</dbReference>
<keyword evidence="1 12" id="KW-0240">DNA-directed RNA polymerase</keyword>
<dbReference type="EMBL" id="JACIDU010000014">
    <property type="protein sequence ID" value="MBB4104796.1"/>
    <property type="molecule type" value="Genomic_DNA"/>
</dbReference>
<dbReference type="InterPro" id="IPR030846">
    <property type="entry name" value="DnaG_bac"/>
</dbReference>
<evidence type="ECO:0000256" key="15">
    <source>
        <dbReference type="SAM" id="MobiDB-lite"/>
    </source>
</evidence>
<dbReference type="InterPro" id="IPR019475">
    <property type="entry name" value="DNA_primase_DnaB-bd"/>
</dbReference>
<dbReference type="Pfam" id="PF08275">
    <property type="entry name" value="DNAG_N"/>
    <property type="match status" value="1"/>
</dbReference>
<comment type="subunit">
    <text evidence="12">Monomer. Interacts with DnaB.</text>
</comment>
<dbReference type="CDD" id="cd03364">
    <property type="entry name" value="TOPRIM_DnaG_primases"/>
    <property type="match status" value="1"/>
</dbReference>
<dbReference type="HAMAP" id="MF_00974">
    <property type="entry name" value="DNA_primase_DnaG"/>
    <property type="match status" value="1"/>
</dbReference>
<comment type="caution">
    <text evidence="17">The sequence shown here is derived from an EMBL/GenBank/DDBJ whole genome shotgun (WGS) entry which is preliminary data.</text>
</comment>
<evidence type="ECO:0000256" key="1">
    <source>
        <dbReference type="ARBA" id="ARBA00022478"/>
    </source>
</evidence>
<keyword evidence="6 12" id="KW-0479">Metal-binding</keyword>
<dbReference type="GO" id="GO:0006269">
    <property type="term" value="P:DNA replication, synthesis of primer"/>
    <property type="evidence" value="ECO:0007669"/>
    <property type="project" value="UniProtKB-UniRule"/>
</dbReference>
<dbReference type="Gene3D" id="3.40.1360.10">
    <property type="match status" value="1"/>
</dbReference>
<dbReference type="InterPro" id="IPR006171">
    <property type="entry name" value="TOPRIM_dom"/>
</dbReference>
<evidence type="ECO:0000256" key="2">
    <source>
        <dbReference type="ARBA" id="ARBA00022515"/>
    </source>
</evidence>
<comment type="domain">
    <text evidence="12">Contains an N-terminal zinc-binding domain, a central core domain that contains the primase activity, and a C-terminal DnaB-binding domain.</text>
</comment>
<dbReference type="GO" id="GO:0003677">
    <property type="term" value="F:DNA binding"/>
    <property type="evidence" value="ECO:0007669"/>
    <property type="project" value="UniProtKB-KW"/>
</dbReference>
<accession>A0A7W6P3D2</accession>
<evidence type="ECO:0000256" key="8">
    <source>
        <dbReference type="ARBA" id="ARBA00022833"/>
    </source>
</evidence>
<evidence type="ECO:0000256" key="13">
    <source>
        <dbReference type="PIRNR" id="PIRNR002811"/>
    </source>
</evidence>
<keyword evidence="2 12" id="KW-0639">Primosome</keyword>
<dbReference type="Pfam" id="PF10410">
    <property type="entry name" value="DnaB_bind"/>
    <property type="match status" value="1"/>
</dbReference>
<evidence type="ECO:0000256" key="5">
    <source>
        <dbReference type="ARBA" id="ARBA00022705"/>
    </source>
</evidence>
<dbReference type="Pfam" id="PF01807">
    <property type="entry name" value="Zn_ribbon_DnaG"/>
    <property type="match status" value="1"/>
</dbReference>
<evidence type="ECO:0000256" key="4">
    <source>
        <dbReference type="ARBA" id="ARBA00022695"/>
    </source>
</evidence>
<protein>
    <recommendedName>
        <fullName evidence="12 13">DNA primase</fullName>
        <ecNumber evidence="12">2.7.7.101</ecNumber>
    </recommendedName>
</protein>
<dbReference type="NCBIfam" id="TIGR01391">
    <property type="entry name" value="dnaG"/>
    <property type="match status" value="1"/>
</dbReference>
<dbReference type="FunFam" id="3.90.980.10:FF:000001">
    <property type="entry name" value="DNA primase"/>
    <property type="match status" value="1"/>
</dbReference>
<dbReference type="GO" id="GO:1990077">
    <property type="term" value="C:primosome complex"/>
    <property type="evidence" value="ECO:0007669"/>
    <property type="project" value="UniProtKB-KW"/>
</dbReference>
<keyword evidence="11 12" id="KW-0804">Transcription</keyword>
<keyword evidence="10 12" id="KW-0238">DNA-binding</keyword>
<name>A0A7W6P3D2_9HYPH</name>
<evidence type="ECO:0000256" key="11">
    <source>
        <dbReference type="ARBA" id="ARBA00023163"/>
    </source>
</evidence>
<evidence type="ECO:0000256" key="14">
    <source>
        <dbReference type="PIRSR" id="PIRSR002811-1"/>
    </source>
</evidence>
<dbReference type="PANTHER" id="PTHR30313">
    <property type="entry name" value="DNA PRIMASE"/>
    <property type="match status" value="1"/>
</dbReference>